<dbReference type="AlphaFoldDB" id="A0A6I2U507"/>
<dbReference type="Proteomes" id="UP000431913">
    <property type="component" value="Unassembled WGS sequence"/>
</dbReference>
<dbReference type="EMBL" id="VUNJ01000003">
    <property type="protein sequence ID" value="MST91208.1"/>
    <property type="molecule type" value="Genomic_DNA"/>
</dbReference>
<evidence type="ECO:0000313" key="2">
    <source>
        <dbReference type="Proteomes" id="UP000431913"/>
    </source>
</evidence>
<dbReference type="RefSeq" id="WP_009321960.1">
    <property type="nucleotide sequence ID" value="NZ_VUNJ01000003.1"/>
</dbReference>
<sequence>MRGKTYVYFNGKTEYIGTGGEEQTAYPLGSLVFGTLDVDWEPYLEQARALRRAYTGVDFGETCTMPQRLSEPETCVYYQVAEFYHNMSLSVKTVSPAFFDLLEGYCLAVWRAYDQESEPYLEALASGVNDTGLSRSEVHQRLIHLGNQAITGNIMEGYCRSFPAYTEQMKYYIEWETEDRSLCETALLVLDYFINFLKKISAFQKDLRALIGVTLCGKDGKPLSAPSARLLKLAENDGELYGRCSRMLDDVHIKLQQYMPEGIKKGGVAAATFYASDNLPALVFLEFQQMCALDLRAARCENCGRLFLPFSSRTKYCDRVCDEDTGASCKEVAAREKYAAQVKADRARQLYQQLRNKYQMRCARAQGNAKMREDYNKWRDTAQKAMVKYQVEEMSFEQFAESIQIP</sequence>
<organism evidence="1 2">
    <name type="scientific">Ruthenibacterium lactatiformans</name>
    <dbReference type="NCBI Taxonomy" id="1550024"/>
    <lineage>
        <taxon>Bacteria</taxon>
        <taxon>Bacillati</taxon>
        <taxon>Bacillota</taxon>
        <taxon>Clostridia</taxon>
        <taxon>Eubacteriales</taxon>
        <taxon>Oscillospiraceae</taxon>
        <taxon>Ruthenibacterium</taxon>
    </lineage>
</organism>
<accession>A0A6I2U507</accession>
<dbReference type="Pfam" id="PF19553">
    <property type="entry name" value="DUF6076"/>
    <property type="match status" value="1"/>
</dbReference>
<name>A0A6I2U507_9FIRM</name>
<protein>
    <submittedName>
        <fullName evidence="1">Uncharacterized protein</fullName>
    </submittedName>
</protein>
<dbReference type="InterPro" id="IPR045722">
    <property type="entry name" value="DUF6076"/>
</dbReference>
<reference evidence="1 2" key="1">
    <citation type="submission" date="2019-08" db="EMBL/GenBank/DDBJ databases">
        <title>In-depth cultivation of the pig gut microbiome towards novel bacterial diversity and tailored functional studies.</title>
        <authorList>
            <person name="Wylensek D."/>
            <person name="Hitch T.C.A."/>
            <person name="Clavel T."/>
        </authorList>
    </citation>
    <scope>NUCLEOTIDE SEQUENCE [LARGE SCALE GENOMIC DNA]</scope>
    <source>
        <strain evidence="1 2">WCA3-601-WT-6J</strain>
    </source>
</reference>
<evidence type="ECO:0000313" key="1">
    <source>
        <dbReference type="EMBL" id="MST91208.1"/>
    </source>
</evidence>
<comment type="caution">
    <text evidence="1">The sequence shown here is derived from an EMBL/GenBank/DDBJ whole genome shotgun (WGS) entry which is preliminary data.</text>
</comment>
<gene>
    <name evidence="1" type="ORF">FYJ76_04545</name>
</gene>
<proteinExistence type="predicted"/>